<organism evidence="1 2">
    <name type="scientific">Heterotrigona itama</name>
    <dbReference type="NCBI Taxonomy" id="395501"/>
    <lineage>
        <taxon>Eukaryota</taxon>
        <taxon>Metazoa</taxon>
        <taxon>Ecdysozoa</taxon>
        <taxon>Arthropoda</taxon>
        <taxon>Hexapoda</taxon>
        <taxon>Insecta</taxon>
        <taxon>Pterygota</taxon>
        <taxon>Neoptera</taxon>
        <taxon>Endopterygota</taxon>
        <taxon>Hymenoptera</taxon>
        <taxon>Apocrita</taxon>
        <taxon>Aculeata</taxon>
        <taxon>Apoidea</taxon>
        <taxon>Anthophila</taxon>
        <taxon>Apidae</taxon>
        <taxon>Heterotrigona</taxon>
    </lineage>
</organism>
<reference evidence="1" key="1">
    <citation type="submission" date="2020-07" db="EMBL/GenBank/DDBJ databases">
        <authorList>
            <person name="Nazaruddin N."/>
        </authorList>
    </citation>
    <scope>NUCLEOTIDE SEQUENCE</scope>
</reference>
<keyword evidence="2" id="KW-1185">Reference proteome</keyword>
<gene>
    <name evidence="1" type="ORF">MHI_LOCUS257085</name>
</gene>
<sequence length="72" mass="7971">TSNMKSIEKVEEFCAEICPEGKSKNETEELDGAEKRAGCSIFPLASALLFLIESSWLPTPLSPRRKRASVEN</sequence>
<evidence type="ECO:0000313" key="2">
    <source>
        <dbReference type="Proteomes" id="UP000752696"/>
    </source>
</evidence>
<evidence type="ECO:0000313" key="1">
    <source>
        <dbReference type="EMBL" id="CAD1472021.1"/>
    </source>
</evidence>
<name>A0A6V7H098_9HYME</name>
<dbReference type="Proteomes" id="UP000752696">
    <property type="component" value="Unassembled WGS sequence"/>
</dbReference>
<dbReference type="EMBL" id="CAJDYZ010004873">
    <property type="protein sequence ID" value="CAD1472021.1"/>
    <property type="molecule type" value="Genomic_DNA"/>
</dbReference>
<dbReference type="AlphaFoldDB" id="A0A6V7H098"/>
<feature type="non-terminal residue" evidence="1">
    <location>
        <position position="1"/>
    </location>
</feature>
<comment type="caution">
    <text evidence="1">The sequence shown here is derived from an EMBL/GenBank/DDBJ whole genome shotgun (WGS) entry which is preliminary data.</text>
</comment>
<accession>A0A6V7H098</accession>
<protein>
    <submittedName>
        <fullName evidence="1">Uncharacterized protein</fullName>
    </submittedName>
</protein>
<proteinExistence type="predicted"/>